<dbReference type="SUPFAM" id="SSF47598">
    <property type="entry name" value="Ribbon-helix-helix"/>
    <property type="match status" value="1"/>
</dbReference>
<protein>
    <submittedName>
        <fullName evidence="3">Type II toxin-antitoxin system ParD family antitoxin</fullName>
    </submittedName>
</protein>
<dbReference type="PANTHER" id="PTHR36582">
    <property type="entry name" value="ANTITOXIN PARD"/>
    <property type="match status" value="1"/>
</dbReference>
<dbReference type="NCBIfam" id="TIGR02606">
    <property type="entry name" value="antidote_CC2985"/>
    <property type="match status" value="1"/>
</dbReference>
<dbReference type="InterPro" id="IPR010985">
    <property type="entry name" value="Ribbon_hlx_hlx"/>
</dbReference>
<evidence type="ECO:0000256" key="2">
    <source>
        <dbReference type="ARBA" id="ARBA00022649"/>
    </source>
</evidence>
<gene>
    <name evidence="3" type="ORF">G5B46_01690</name>
</gene>
<evidence type="ECO:0000313" key="3">
    <source>
        <dbReference type="EMBL" id="NGM48310.1"/>
    </source>
</evidence>
<accession>A0A6G4QRR5</accession>
<dbReference type="RefSeq" id="WP_165255508.1">
    <property type="nucleotide sequence ID" value="NZ_JAAKGT010000001.1"/>
</dbReference>
<keyword evidence="2" id="KW-1277">Toxin-antitoxin system</keyword>
<organism evidence="3">
    <name type="scientific">Caulobacter sp. 602-2</name>
    <dbReference type="NCBI Taxonomy" id="2710887"/>
    <lineage>
        <taxon>Bacteria</taxon>
        <taxon>Pseudomonadati</taxon>
        <taxon>Pseudomonadota</taxon>
        <taxon>Alphaproteobacteria</taxon>
        <taxon>Caulobacterales</taxon>
        <taxon>Caulobacteraceae</taxon>
        <taxon>Caulobacter</taxon>
    </lineage>
</organism>
<sequence length="91" mass="9747">MAISVDLGPQLEAVVGELIEKGRYGSKSEVLREGVRLVQEREARLAAFYASIDAGLAEAEAGLTVPLEEAFGQVEAELDLLLARPTGFSEE</sequence>
<proteinExistence type="inferred from homology"/>
<dbReference type="PANTHER" id="PTHR36582:SF2">
    <property type="entry name" value="ANTITOXIN PARD"/>
    <property type="match status" value="1"/>
</dbReference>
<dbReference type="InterPro" id="IPR022789">
    <property type="entry name" value="ParD"/>
</dbReference>
<evidence type="ECO:0000256" key="1">
    <source>
        <dbReference type="ARBA" id="ARBA00008580"/>
    </source>
</evidence>
<comment type="similarity">
    <text evidence="1">Belongs to the ParD antitoxin family.</text>
</comment>
<name>A0A6G4QRR5_9CAUL</name>
<dbReference type="InterPro" id="IPR038296">
    <property type="entry name" value="ParD_sf"/>
</dbReference>
<dbReference type="Gene3D" id="6.10.10.120">
    <property type="entry name" value="Antitoxin ParD1-like"/>
    <property type="match status" value="1"/>
</dbReference>
<dbReference type="GO" id="GO:0006355">
    <property type="term" value="P:regulation of DNA-templated transcription"/>
    <property type="evidence" value="ECO:0007669"/>
    <property type="project" value="InterPro"/>
</dbReference>
<dbReference type="CDD" id="cd22231">
    <property type="entry name" value="RHH_NikR_HicB-like"/>
    <property type="match status" value="1"/>
</dbReference>
<dbReference type="AlphaFoldDB" id="A0A6G4QRR5"/>
<dbReference type="Pfam" id="PF03693">
    <property type="entry name" value="ParD_antitoxin"/>
    <property type="match status" value="1"/>
</dbReference>
<dbReference type="EMBL" id="JAAKGT010000001">
    <property type="protein sequence ID" value="NGM48310.1"/>
    <property type="molecule type" value="Genomic_DNA"/>
</dbReference>
<reference evidence="3" key="1">
    <citation type="submission" date="2020-02" db="EMBL/GenBank/DDBJ databases">
        <authorList>
            <person name="Gao J."/>
            <person name="Sun J."/>
        </authorList>
    </citation>
    <scope>NUCLEOTIDE SEQUENCE</scope>
    <source>
        <strain evidence="3">602-2</strain>
    </source>
</reference>
<comment type="caution">
    <text evidence="3">The sequence shown here is derived from an EMBL/GenBank/DDBJ whole genome shotgun (WGS) entry which is preliminary data.</text>
</comment>